<accession>G0QJS2</accession>
<organism evidence="2 3">
    <name type="scientific">Ichthyophthirius multifiliis</name>
    <name type="common">White spot disease agent</name>
    <name type="synonym">Ich</name>
    <dbReference type="NCBI Taxonomy" id="5932"/>
    <lineage>
        <taxon>Eukaryota</taxon>
        <taxon>Sar</taxon>
        <taxon>Alveolata</taxon>
        <taxon>Ciliophora</taxon>
        <taxon>Intramacronucleata</taxon>
        <taxon>Oligohymenophorea</taxon>
        <taxon>Hymenostomatida</taxon>
        <taxon>Ophryoglenina</taxon>
        <taxon>Ichthyophthirius</taxon>
    </lineage>
</organism>
<feature type="transmembrane region" description="Helical" evidence="1">
    <location>
        <begin position="14"/>
        <end position="32"/>
    </location>
</feature>
<keyword evidence="3" id="KW-1185">Reference proteome</keyword>
<feature type="transmembrane region" description="Helical" evidence="1">
    <location>
        <begin position="63"/>
        <end position="84"/>
    </location>
</feature>
<keyword evidence="1" id="KW-0812">Transmembrane</keyword>
<dbReference type="AlphaFoldDB" id="G0QJS2"/>
<gene>
    <name evidence="2" type="ORF">IMG5_008180</name>
</gene>
<evidence type="ECO:0000256" key="1">
    <source>
        <dbReference type="SAM" id="Phobius"/>
    </source>
</evidence>
<protein>
    <submittedName>
        <fullName evidence="2">Uncharacterized protein</fullName>
    </submittedName>
</protein>
<sequence>PIFIKKLINLNKNAIFFILHSILYNKCIFVFLKYKYLITCLFFDFQKIFIIKIYNYYYTNYFLYIYLAFFIFLHTFFLFLLFILNQ</sequence>
<proteinExistence type="predicted"/>
<name>G0QJS2_ICHMU</name>
<keyword evidence="1" id="KW-0472">Membrane</keyword>
<dbReference type="EMBL" id="GL983086">
    <property type="protein sequence ID" value="EGR34533.1"/>
    <property type="molecule type" value="Genomic_DNA"/>
</dbReference>
<keyword evidence="1" id="KW-1133">Transmembrane helix</keyword>
<reference evidence="2 3" key="1">
    <citation type="submission" date="2011-07" db="EMBL/GenBank/DDBJ databases">
        <authorList>
            <person name="Coyne R."/>
            <person name="Brami D."/>
            <person name="Johnson J."/>
            <person name="Hostetler J."/>
            <person name="Hannick L."/>
            <person name="Clark T."/>
            <person name="Cassidy-Hanley D."/>
            <person name="Inman J."/>
        </authorList>
    </citation>
    <scope>NUCLEOTIDE SEQUENCE [LARGE SCALE GENOMIC DNA]</scope>
    <source>
        <strain evidence="2 3">G5</strain>
    </source>
</reference>
<feature type="non-terminal residue" evidence="2">
    <location>
        <position position="1"/>
    </location>
</feature>
<feature type="non-terminal residue" evidence="2">
    <location>
        <position position="86"/>
    </location>
</feature>
<dbReference type="GeneID" id="14910727"/>
<dbReference type="InParanoid" id="G0QJS2"/>
<dbReference type="Proteomes" id="UP000008983">
    <property type="component" value="Unassembled WGS sequence"/>
</dbReference>
<evidence type="ECO:0000313" key="3">
    <source>
        <dbReference type="Proteomes" id="UP000008983"/>
    </source>
</evidence>
<evidence type="ECO:0000313" key="2">
    <source>
        <dbReference type="EMBL" id="EGR34533.1"/>
    </source>
</evidence>
<dbReference type="RefSeq" id="XP_004039837.1">
    <property type="nucleotide sequence ID" value="XM_004039789.1"/>
</dbReference>